<proteinExistence type="inferred from homology"/>
<dbReference type="Gene3D" id="3.30.465.10">
    <property type="match status" value="1"/>
</dbReference>
<dbReference type="GO" id="GO:0071949">
    <property type="term" value="F:FAD binding"/>
    <property type="evidence" value="ECO:0007669"/>
    <property type="project" value="InterPro"/>
</dbReference>
<gene>
    <name evidence="12" type="ORF">HETIRDRAFT_237184</name>
</gene>
<dbReference type="InterPro" id="IPR016166">
    <property type="entry name" value="FAD-bd_PCMH"/>
</dbReference>
<dbReference type="InterPro" id="IPR016171">
    <property type="entry name" value="Vanillyl_alc_oxidase_C-sub2"/>
</dbReference>
<dbReference type="FunFam" id="1.10.45.10:FF:000001">
    <property type="entry name" value="D-lactate dehydrogenase mitochondrial"/>
    <property type="match status" value="1"/>
</dbReference>
<dbReference type="AlphaFoldDB" id="W4JNU6"/>
<evidence type="ECO:0000256" key="1">
    <source>
        <dbReference type="ARBA" id="ARBA00001974"/>
    </source>
</evidence>
<dbReference type="EMBL" id="KI925466">
    <property type="protein sequence ID" value="ETW75159.1"/>
    <property type="molecule type" value="Genomic_DNA"/>
</dbReference>
<dbReference type="Pfam" id="PF02913">
    <property type="entry name" value="FAD-oxidase_C"/>
    <property type="match status" value="1"/>
</dbReference>
<evidence type="ECO:0000256" key="9">
    <source>
        <dbReference type="ARBA" id="ARBA00038897"/>
    </source>
</evidence>
<dbReference type="EC" id="1.1.2.4" evidence="9"/>
<dbReference type="InterPro" id="IPR036318">
    <property type="entry name" value="FAD-bd_PCMH-like_sf"/>
</dbReference>
<dbReference type="RefSeq" id="XP_009552604.1">
    <property type="nucleotide sequence ID" value="XM_009554309.1"/>
</dbReference>
<dbReference type="InParanoid" id="W4JNU6"/>
<comment type="catalytic activity">
    <reaction evidence="10">
        <text>(R)-lactate + 2 Fe(III)-[cytochrome c] = 2 Fe(II)-[cytochrome c] + pyruvate + 2 H(+)</text>
        <dbReference type="Rhea" id="RHEA:13521"/>
        <dbReference type="Rhea" id="RHEA-COMP:10350"/>
        <dbReference type="Rhea" id="RHEA-COMP:14399"/>
        <dbReference type="ChEBI" id="CHEBI:15361"/>
        <dbReference type="ChEBI" id="CHEBI:15378"/>
        <dbReference type="ChEBI" id="CHEBI:16004"/>
        <dbReference type="ChEBI" id="CHEBI:29033"/>
        <dbReference type="ChEBI" id="CHEBI:29034"/>
        <dbReference type="EC" id="1.1.2.4"/>
    </reaction>
</comment>
<organism evidence="12 13">
    <name type="scientific">Heterobasidion irregulare (strain TC 32-1)</name>
    <dbReference type="NCBI Taxonomy" id="747525"/>
    <lineage>
        <taxon>Eukaryota</taxon>
        <taxon>Fungi</taxon>
        <taxon>Dikarya</taxon>
        <taxon>Basidiomycota</taxon>
        <taxon>Agaricomycotina</taxon>
        <taxon>Agaricomycetes</taxon>
        <taxon>Russulales</taxon>
        <taxon>Bondarzewiaceae</taxon>
        <taxon>Heterobasidion</taxon>
        <taxon>Heterobasidion annosum species complex</taxon>
    </lineage>
</organism>
<dbReference type="InterPro" id="IPR016169">
    <property type="entry name" value="FAD-bd_PCMH_sub2"/>
</dbReference>
<evidence type="ECO:0000256" key="2">
    <source>
        <dbReference type="ARBA" id="ARBA00004173"/>
    </source>
</evidence>
<dbReference type="FunFam" id="3.30.70.2740:FF:000001">
    <property type="entry name" value="D-lactate dehydrogenase mitochondrial"/>
    <property type="match status" value="1"/>
</dbReference>
<keyword evidence="8" id="KW-0496">Mitochondrion</keyword>
<dbReference type="GO" id="GO:0004458">
    <property type="term" value="F:D-lactate dehydrogenase (cytochrome) activity"/>
    <property type="evidence" value="ECO:0007669"/>
    <property type="project" value="UniProtKB-EC"/>
</dbReference>
<protein>
    <recommendedName>
        <fullName evidence="9">D-lactate dehydrogenase (cytochrome)</fullName>
        <ecNumber evidence="9">1.1.2.4</ecNumber>
    </recommendedName>
</protein>
<keyword evidence="7" id="KW-0560">Oxidoreductase</keyword>
<dbReference type="KEGG" id="hir:HETIRDRAFT_237184"/>
<evidence type="ECO:0000256" key="10">
    <source>
        <dbReference type="ARBA" id="ARBA00051436"/>
    </source>
</evidence>
<dbReference type="PROSITE" id="PS51387">
    <property type="entry name" value="FAD_PCMH"/>
    <property type="match status" value="1"/>
</dbReference>
<reference evidence="12 13" key="1">
    <citation type="journal article" date="2012" name="New Phytol.">
        <title>Insight into trade-off between wood decay and parasitism from the genome of a fungal forest pathogen.</title>
        <authorList>
            <person name="Olson A."/>
            <person name="Aerts A."/>
            <person name="Asiegbu F."/>
            <person name="Belbahri L."/>
            <person name="Bouzid O."/>
            <person name="Broberg A."/>
            <person name="Canback B."/>
            <person name="Coutinho P.M."/>
            <person name="Cullen D."/>
            <person name="Dalman K."/>
            <person name="Deflorio G."/>
            <person name="van Diepen L.T."/>
            <person name="Dunand C."/>
            <person name="Duplessis S."/>
            <person name="Durling M."/>
            <person name="Gonthier P."/>
            <person name="Grimwood J."/>
            <person name="Fossdal C.G."/>
            <person name="Hansson D."/>
            <person name="Henrissat B."/>
            <person name="Hietala A."/>
            <person name="Himmelstrand K."/>
            <person name="Hoffmeister D."/>
            <person name="Hogberg N."/>
            <person name="James T.Y."/>
            <person name="Karlsson M."/>
            <person name="Kohler A."/>
            <person name="Kues U."/>
            <person name="Lee Y.H."/>
            <person name="Lin Y.C."/>
            <person name="Lind M."/>
            <person name="Lindquist E."/>
            <person name="Lombard V."/>
            <person name="Lucas S."/>
            <person name="Lunden K."/>
            <person name="Morin E."/>
            <person name="Murat C."/>
            <person name="Park J."/>
            <person name="Raffaello T."/>
            <person name="Rouze P."/>
            <person name="Salamov A."/>
            <person name="Schmutz J."/>
            <person name="Solheim H."/>
            <person name="Stahlberg J."/>
            <person name="Velez H."/>
            <person name="de Vries R.P."/>
            <person name="Wiebenga A."/>
            <person name="Woodward S."/>
            <person name="Yakovlev I."/>
            <person name="Garbelotto M."/>
            <person name="Martin F."/>
            <person name="Grigoriev I.V."/>
            <person name="Stenlid J."/>
        </authorList>
    </citation>
    <scope>NUCLEOTIDE SEQUENCE [LARGE SCALE GENOMIC DNA]</scope>
    <source>
        <strain evidence="12 13">TC 32-1</strain>
    </source>
</reference>
<dbReference type="SUPFAM" id="SSF56176">
    <property type="entry name" value="FAD-binding/transporter-associated domain-like"/>
    <property type="match status" value="1"/>
</dbReference>
<keyword evidence="6" id="KW-0809">Transit peptide</keyword>
<dbReference type="Proteomes" id="UP000030671">
    <property type="component" value="Unassembled WGS sequence"/>
</dbReference>
<dbReference type="InterPro" id="IPR016164">
    <property type="entry name" value="FAD-linked_Oxase-like_C"/>
</dbReference>
<evidence type="ECO:0000256" key="6">
    <source>
        <dbReference type="ARBA" id="ARBA00022946"/>
    </source>
</evidence>
<dbReference type="PANTHER" id="PTHR11748:SF111">
    <property type="entry name" value="D-LACTATE DEHYDROGENASE, MITOCHONDRIAL-RELATED"/>
    <property type="match status" value="1"/>
</dbReference>
<dbReference type="GO" id="GO:0008720">
    <property type="term" value="F:D-lactate dehydrogenase (NAD+) activity"/>
    <property type="evidence" value="ECO:0007669"/>
    <property type="project" value="TreeGrafter"/>
</dbReference>
<keyword evidence="13" id="KW-1185">Reference proteome</keyword>
<comment type="similarity">
    <text evidence="3">Belongs to the FAD-binding oxidoreductase/transferase type 4 family.</text>
</comment>
<dbReference type="Gene3D" id="1.10.45.10">
    <property type="entry name" value="Vanillyl-alcohol Oxidase, Chain A, domain 4"/>
    <property type="match status" value="1"/>
</dbReference>
<feature type="non-terminal residue" evidence="12">
    <location>
        <position position="486"/>
    </location>
</feature>
<keyword evidence="5" id="KW-0274">FAD</keyword>
<feature type="non-terminal residue" evidence="12">
    <location>
        <position position="1"/>
    </location>
</feature>
<dbReference type="SUPFAM" id="SSF55103">
    <property type="entry name" value="FAD-linked oxidases, C-terminal domain"/>
    <property type="match status" value="1"/>
</dbReference>
<dbReference type="STRING" id="747525.W4JNU6"/>
<dbReference type="InterPro" id="IPR004113">
    <property type="entry name" value="FAD-bd_oxidored_4_C"/>
</dbReference>
<accession>W4JNU6</accession>
<evidence type="ECO:0000256" key="8">
    <source>
        <dbReference type="ARBA" id="ARBA00023128"/>
    </source>
</evidence>
<comment type="subcellular location">
    <subcellularLocation>
        <location evidence="2">Mitochondrion</location>
    </subcellularLocation>
</comment>
<dbReference type="Gene3D" id="3.30.70.2740">
    <property type="match status" value="1"/>
</dbReference>
<evidence type="ECO:0000259" key="11">
    <source>
        <dbReference type="PROSITE" id="PS51387"/>
    </source>
</evidence>
<dbReference type="GeneID" id="20668771"/>
<dbReference type="PANTHER" id="PTHR11748">
    <property type="entry name" value="D-LACTATE DEHYDROGENASE"/>
    <property type="match status" value="1"/>
</dbReference>
<dbReference type="HOGENOM" id="CLU_017779_3_3_1"/>
<evidence type="ECO:0000256" key="4">
    <source>
        <dbReference type="ARBA" id="ARBA00022630"/>
    </source>
</evidence>
<feature type="domain" description="FAD-binding PCMH-type" evidence="11">
    <location>
        <begin position="51"/>
        <end position="232"/>
    </location>
</feature>
<keyword evidence="4" id="KW-0285">Flavoprotein</keyword>
<evidence type="ECO:0000313" key="12">
    <source>
        <dbReference type="EMBL" id="ETW75159.1"/>
    </source>
</evidence>
<dbReference type="GO" id="GO:0005739">
    <property type="term" value="C:mitochondrion"/>
    <property type="evidence" value="ECO:0007669"/>
    <property type="project" value="UniProtKB-SubCell"/>
</dbReference>
<evidence type="ECO:0000313" key="13">
    <source>
        <dbReference type="Proteomes" id="UP000030671"/>
    </source>
</evidence>
<evidence type="ECO:0000256" key="3">
    <source>
        <dbReference type="ARBA" id="ARBA00008000"/>
    </source>
</evidence>
<sequence>KPQYGSEADLTNALDALRRAFPDDNIVSTDEGERLSYALGVAYPPPGTLAFITPHRVVVHARSTEDVVTVVNISRKFRIPVVPYTGGTGLEKGIEGLKSGTICIDLSGMDRILEINEANADVVVQAGVSWNVLNDTLKEKGIPLFFPLDPGLGATIGGMISTGCSGTNAMRYGTARGEWILNMTVVLPSGKVIKTRQRARKSSAGFDLGKLFVGAEGTLGIITEATIRLAPILPTTVAVVQFPSVRHATEAACEVLNLGAPIQCVELLDSNFLRVLSTSPLRSTSSRGVQDTLYIKIQGAPSLPSAPSADIDAQMLATSTLMEHVMKKHGATGYQLAKDRNEAEALWAERRSALFVLTGYAQERGLVGYGMDVCVPVSKLPDLVDVAKREFERAGLFGPILGHVGDGNFHAFLTYKDEEDLKRVHAVADKIVETAIALEGTCTGEHGVGTGKKKYFNSELGAETVKTMKGIKATLDPLGLFNPGKV</sequence>
<dbReference type="eggNOG" id="KOG1231">
    <property type="taxonomic scope" value="Eukaryota"/>
</dbReference>
<comment type="cofactor">
    <cofactor evidence="1">
        <name>FAD</name>
        <dbReference type="ChEBI" id="CHEBI:57692"/>
    </cofactor>
</comment>
<evidence type="ECO:0000256" key="7">
    <source>
        <dbReference type="ARBA" id="ARBA00023002"/>
    </source>
</evidence>
<evidence type="ECO:0000256" key="5">
    <source>
        <dbReference type="ARBA" id="ARBA00022827"/>
    </source>
</evidence>
<dbReference type="OrthoDB" id="7786253at2759"/>
<dbReference type="GO" id="GO:1903457">
    <property type="term" value="P:lactate catabolic process"/>
    <property type="evidence" value="ECO:0007669"/>
    <property type="project" value="TreeGrafter"/>
</dbReference>
<dbReference type="Pfam" id="PF01565">
    <property type="entry name" value="FAD_binding_4"/>
    <property type="match status" value="1"/>
</dbReference>
<name>W4JNU6_HETIT</name>
<dbReference type="InterPro" id="IPR006094">
    <property type="entry name" value="Oxid_FAD_bind_N"/>
</dbReference>